<dbReference type="SMART" id="SM00421">
    <property type="entry name" value="HTH_LUXR"/>
    <property type="match status" value="1"/>
</dbReference>
<dbReference type="InterPro" id="IPR016032">
    <property type="entry name" value="Sig_transdc_resp-reg_C-effctor"/>
</dbReference>
<keyword evidence="2" id="KW-0238">DNA-binding</keyword>
<keyword evidence="6" id="KW-1185">Reference proteome</keyword>
<organism evidence="5 6">
    <name type="scientific">Kitasatospora cinereorecta</name>
    <dbReference type="NCBI Taxonomy" id="285560"/>
    <lineage>
        <taxon>Bacteria</taxon>
        <taxon>Bacillati</taxon>
        <taxon>Actinomycetota</taxon>
        <taxon>Actinomycetes</taxon>
        <taxon>Kitasatosporales</taxon>
        <taxon>Streptomycetaceae</taxon>
        <taxon>Kitasatospora</taxon>
    </lineage>
</organism>
<reference evidence="6" key="1">
    <citation type="journal article" date="2019" name="Int. J. Syst. Evol. Microbiol.">
        <title>The Global Catalogue of Microorganisms (GCM) 10K type strain sequencing project: providing services to taxonomists for standard genome sequencing and annotation.</title>
        <authorList>
            <consortium name="The Broad Institute Genomics Platform"/>
            <consortium name="The Broad Institute Genome Sequencing Center for Infectious Disease"/>
            <person name="Wu L."/>
            <person name="Ma J."/>
        </authorList>
    </citation>
    <scope>NUCLEOTIDE SEQUENCE [LARGE SCALE GENOMIC DNA]</scope>
    <source>
        <strain evidence="6">CGMCC 4.1622</strain>
    </source>
</reference>
<feature type="domain" description="HTH luxR-type" evidence="4">
    <location>
        <begin position="161"/>
        <end position="226"/>
    </location>
</feature>
<sequence length="232" mass="25150">MITETIPPDEQRPGVVRDDGLRILVAVNSDVVRVGLCSIIQQLPLTRQVVGHGSLDEAFTALSHSRCDVVIASAGMENDQLTELRDWARSEETKLLLLLSDPSHLLNRTAALSADGFLMEATLTTTAVADTLSRVHAGDLPVPAELTRELVSMAQTAANRVPRQRTYLTARERQTLRHLVDGLSNRQIAAAMDITEHGAKRHVANVLAKLNCPNRTLAAAMAVREGIVADQG</sequence>
<gene>
    <name evidence="5" type="ORF">ACFPZF_08855</name>
</gene>
<dbReference type="CDD" id="cd06170">
    <property type="entry name" value="LuxR_C_like"/>
    <property type="match status" value="1"/>
</dbReference>
<dbReference type="InterPro" id="IPR000792">
    <property type="entry name" value="Tscrpt_reg_LuxR_C"/>
</dbReference>
<dbReference type="PROSITE" id="PS50043">
    <property type="entry name" value="HTH_LUXR_2"/>
    <property type="match status" value="1"/>
</dbReference>
<evidence type="ECO:0000259" key="4">
    <source>
        <dbReference type="PROSITE" id="PS50043"/>
    </source>
</evidence>
<dbReference type="SUPFAM" id="SSF52172">
    <property type="entry name" value="CheY-like"/>
    <property type="match status" value="1"/>
</dbReference>
<comment type="caution">
    <text evidence="5">The sequence shown here is derived from an EMBL/GenBank/DDBJ whole genome shotgun (WGS) entry which is preliminary data.</text>
</comment>
<dbReference type="Pfam" id="PF00196">
    <property type="entry name" value="GerE"/>
    <property type="match status" value="1"/>
</dbReference>
<dbReference type="RefSeq" id="WP_346143607.1">
    <property type="nucleotide sequence ID" value="NZ_BAAAUA010000013.1"/>
</dbReference>
<dbReference type="PRINTS" id="PR00038">
    <property type="entry name" value="HTHLUXR"/>
</dbReference>
<dbReference type="Gene3D" id="3.40.50.2300">
    <property type="match status" value="1"/>
</dbReference>
<evidence type="ECO:0000256" key="2">
    <source>
        <dbReference type="ARBA" id="ARBA00023125"/>
    </source>
</evidence>
<name>A0ABW0VAI1_9ACTN</name>
<protein>
    <submittedName>
        <fullName evidence="5">Response regulator transcription factor</fullName>
    </submittedName>
</protein>
<dbReference type="SUPFAM" id="SSF46894">
    <property type="entry name" value="C-terminal effector domain of the bipartite response regulators"/>
    <property type="match status" value="1"/>
</dbReference>
<evidence type="ECO:0000313" key="5">
    <source>
        <dbReference type="EMBL" id="MFC5641470.1"/>
    </source>
</evidence>
<dbReference type="PANTHER" id="PTHR44688">
    <property type="entry name" value="DNA-BINDING TRANSCRIPTIONAL ACTIVATOR DEVR_DOSR"/>
    <property type="match status" value="1"/>
</dbReference>
<accession>A0ABW0VAI1</accession>
<keyword evidence="3" id="KW-0804">Transcription</keyword>
<keyword evidence="1" id="KW-0805">Transcription regulation</keyword>
<proteinExistence type="predicted"/>
<evidence type="ECO:0000256" key="1">
    <source>
        <dbReference type="ARBA" id="ARBA00023015"/>
    </source>
</evidence>
<dbReference type="PANTHER" id="PTHR44688:SF16">
    <property type="entry name" value="DNA-BINDING TRANSCRIPTIONAL ACTIVATOR DEVR_DOSR"/>
    <property type="match status" value="1"/>
</dbReference>
<dbReference type="InterPro" id="IPR011006">
    <property type="entry name" value="CheY-like_superfamily"/>
</dbReference>
<evidence type="ECO:0000313" key="6">
    <source>
        <dbReference type="Proteomes" id="UP001596066"/>
    </source>
</evidence>
<evidence type="ECO:0000256" key="3">
    <source>
        <dbReference type="ARBA" id="ARBA00023163"/>
    </source>
</evidence>
<dbReference type="EMBL" id="JBHSOC010000011">
    <property type="protein sequence ID" value="MFC5641470.1"/>
    <property type="molecule type" value="Genomic_DNA"/>
</dbReference>
<dbReference type="Proteomes" id="UP001596066">
    <property type="component" value="Unassembled WGS sequence"/>
</dbReference>